<dbReference type="EMBL" id="CP044222">
    <property type="protein sequence ID" value="QEW05672.1"/>
    <property type="molecule type" value="Genomic_DNA"/>
</dbReference>
<dbReference type="RefSeq" id="WP_151053716.1">
    <property type="nucleotide sequence ID" value="NZ_CP044222.1"/>
</dbReference>
<dbReference type="AlphaFoldDB" id="A0A5J6LBU0"/>
<evidence type="ECO:0000256" key="2">
    <source>
        <dbReference type="ARBA" id="ARBA00022803"/>
    </source>
</evidence>
<proteinExistence type="predicted"/>
<organism evidence="4 5">
    <name type="scientific">Nitrincola iocasae</name>
    <dbReference type="NCBI Taxonomy" id="2614693"/>
    <lineage>
        <taxon>Bacteria</taxon>
        <taxon>Pseudomonadati</taxon>
        <taxon>Pseudomonadota</taxon>
        <taxon>Gammaproteobacteria</taxon>
        <taxon>Oceanospirillales</taxon>
        <taxon>Oceanospirillaceae</taxon>
        <taxon>Nitrincola</taxon>
    </lineage>
</organism>
<dbReference type="InterPro" id="IPR019734">
    <property type="entry name" value="TPR_rpt"/>
</dbReference>
<keyword evidence="5" id="KW-1185">Reference proteome</keyword>
<keyword evidence="1" id="KW-0677">Repeat</keyword>
<dbReference type="SMART" id="SM00028">
    <property type="entry name" value="TPR"/>
    <property type="match status" value="8"/>
</dbReference>
<dbReference type="Gene3D" id="1.25.40.10">
    <property type="entry name" value="Tetratricopeptide repeat domain"/>
    <property type="match status" value="3"/>
</dbReference>
<dbReference type="PANTHER" id="PTHR45641">
    <property type="entry name" value="TETRATRICOPEPTIDE REPEAT PROTEIN (AFU_ORTHOLOGUE AFUA_6G03870)"/>
    <property type="match status" value="1"/>
</dbReference>
<evidence type="ECO:0000313" key="5">
    <source>
        <dbReference type="Proteomes" id="UP000325606"/>
    </source>
</evidence>
<evidence type="ECO:0000313" key="4">
    <source>
        <dbReference type="EMBL" id="QEW05672.1"/>
    </source>
</evidence>
<keyword evidence="3" id="KW-0732">Signal</keyword>
<sequence length="439" mass="49018">MRQLHLGLLILCLLFFSLQSHASTADWQAFQSQATQAYQSGDYLQAEQAIQQAIRVAEKADNGDAYQASSLNMLAYIYSAQGQTDQALEVIAEAVQLSRLASGDHQEQLGQLLFNQGQLLQQANRFEQARLAYQLSIERYLALMSTGEGKLWQAVLAQAQILTQEHQYAEAENLINNALAGFAETEYYNPQPTSAPDRVDLLLLLAQIHTAQQQPQQAIGALEQARQALQQSSQPDNERLLNVLEHLANVYDDANQEAKSTPLREQALLLRQQQTEPSLASVMHLNELALRHQLNENYPQADSLYQQALDLLSDLNENESVEQALILGNLASLKLSQRDNTAALALFEQSLLLHDQLKQRPLEASQIASYTATIYYNQRQYEQAEPLFLKALALLDSAPSANQESLLVALDNLTALYTSWGKPSMARPYSNRARALKTK</sequence>
<dbReference type="PANTHER" id="PTHR45641:SF19">
    <property type="entry name" value="NEPHROCYSTIN-3"/>
    <property type="match status" value="1"/>
</dbReference>
<gene>
    <name evidence="4" type="ORF">F5I99_03745</name>
</gene>
<keyword evidence="2" id="KW-0802">TPR repeat</keyword>
<evidence type="ECO:0000256" key="3">
    <source>
        <dbReference type="SAM" id="SignalP"/>
    </source>
</evidence>
<dbReference type="KEGG" id="nik:F5I99_03745"/>
<protein>
    <submittedName>
        <fullName evidence="4">Tetratricopeptide repeat protein</fullName>
    </submittedName>
</protein>
<dbReference type="Proteomes" id="UP000325606">
    <property type="component" value="Chromosome"/>
</dbReference>
<dbReference type="Pfam" id="PF13424">
    <property type="entry name" value="TPR_12"/>
    <property type="match status" value="3"/>
</dbReference>
<accession>A0A5J6LBU0</accession>
<name>A0A5J6LBU0_9GAMM</name>
<dbReference type="SUPFAM" id="SSF48452">
    <property type="entry name" value="TPR-like"/>
    <property type="match status" value="2"/>
</dbReference>
<dbReference type="Pfam" id="PF13432">
    <property type="entry name" value="TPR_16"/>
    <property type="match status" value="1"/>
</dbReference>
<reference evidence="4 5" key="1">
    <citation type="submission" date="2019-09" db="EMBL/GenBank/DDBJ databases">
        <title>Nitrincola iocasae sp. nov., a bacterium isolated from the sediment collected at a cold seep field in South China Sea.</title>
        <authorList>
            <person name="Zhang H."/>
            <person name="Wang H."/>
            <person name="Li C."/>
        </authorList>
    </citation>
    <scope>NUCLEOTIDE SEQUENCE [LARGE SCALE GENOMIC DNA]</scope>
    <source>
        <strain evidence="4 5">KXZD1103</strain>
    </source>
</reference>
<feature type="signal peptide" evidence="3">
    <location>
        <begin position="1"/>
        <end position="22"/>
    </location>
</feature>
<evidence type="ECO:0000256" key="1">
    <source>
        <dbReference type="ARBA" id="ARBA00022737"/>
    </source>
</evidence>
<feature type="chain" id="PRO_5023819735" evidence="3">
    <location>
        <begin position="23"/>
        <end position="439"/>
    </location>
</feature>
<dbReference type="InterPro" id="IPR011990">
    <property type="entry name" value="TPR-like_helical_dom_sf"/>
</dbReference>